<dbReference type="PANTHER" id="PTHR42964:SF1">
    <property type="entry name" value="POLYKETIDE BIOSYNTHESIS ENOYL-COA HYDRATASE PKSH-RELATED"/>
    <property type="match status" value="1"/>
</dbReference>
<proteinExistence type="inferred from homology"/>
<dbReference type="PANTHER" id="PTHR42964">
    <property type="entry name" value="ENOYL-COA HYDRATASE"/>
    <property type="match status" value="1"/>
</dbReference>
<comment type="similarity">
    <text evidence="1">Belongs to the enoyl-CoA hydratase/isomerase family.</text>
</comment>
<gene>
    <name evidence="2" type="ORF">PSQ39_00615</name>
</gene>
<dbReference type="Gene3D" id="3.90.226.10">
    <property type="entry name" value="2-enoyl-CoA Hydratase, Chain A, domain 1"/>
    <property type="match status" value="1"/>
</dbReference>
<dbReference type="InterPro" id="IPR029045">
    <property type="entry name" value="ClpP/crotonase-like_dom_sf"/>
</dbReference>
<evidence type="ECO:0000313" key="2">
    <source>
        <dbReference type="EMBL" id="MDD0813124.1"/>
    </source>
</evidence>
<dbReference type="InterPro" id="IPR051683">
    <property type="entry name" value="Enoyl-CoA_Hydratase/Isomerase"/>
</dbReference>
<keyword evidence="3" id="KW-1185">Reference proteome</keyword>
<protein>
    <submittedName>
        <fullName evidence="2">Enoyl-CoA hydratase/isomerase family protein</fullName>
    </submittedName>
</protein>
<dbReference type="InterPro" id="IPR001753">
    <property type="entry name" value="Enoyl-CoA_hydra/iso"/>
</dbReference>
<evidence type="ECO:0000313" key="3">
    <source>
        <dbReference type="Proteomes" id="UP001528672"/>
    </source>
</evidence>
<comment type="caution">
    <text evidence="2">The sequence shown here is derived from an EMBL/GenBank/DDBJ whole genome shotgun (WGS) entry which is preliminary data.</text>
</comment>
<dbReference type="Pfam" id="PF00378">
    <property type="entry name" value="ECH_1"/>
    <property type="match status" value="1"/>
</dbReference>
<dbReference type="SUPFAM" id="SSF52096">
    <property type="entry name" value="ClpP/crotonase"/>
    <property type="match status" value="1"/>
</dbReference>
<dbReference type="Proteomes" id="UP001528672">
    <property type="component" value="Unassembled WGS sequence"/>
</dbReference>
<sequence length="267" mass="27311">MSESLLITRQPLGSGQAEHWTLNDPASRNALSPALVEALSAACARAQGDLALRAIVLQGAGGSFCAGGSLGGFAQQIGQPLAPGQADPLRPMNRGFGRLLQDLCALPQILLAAVDGPAMGGGLGLVCCADWVLASPRAVFATPEVTLGIVPAQIAPFVQRRMGDASARRWLLSGQRVDAPQAQADGLVHTVVDDLSAAVAAQLQALAPSAPAAVAATKRLLNHPFDTGLDAWLDTAAQAFAQSLRGPEAAAGLAAFAARRPAPWSQP</sequence>
<name>A0ABT5MAY5_9BURK</name>
<reference evidence="2 3" key="1">
    <citation type="submission" date="2023-02" db="EMBL/GenBank/DDBJ databases">
        <title>Bacterial whole genome sequence for Curvibacter sp. HBC28.</title>
        <authorList>
            <person name="Le V."/>
            <person name="Ko S.-R."/>
            <person name="Ahn C.-Y."/>
            <person name="Oh H.-M."/>
        </authorList>
    </citation>
    <scope>NUCLEOTIDE SEQUENCE [LARGE SCALE GENOMIC DNA]</scope>
    <source>
        <strain evidence="2 3">HBC28</strain>
    </source>
</reference>
<dbReference type="EMBL" id="JAQSIO010000001">
    <property type="protein sequence ID" value="MDD0813124.1"/>
    <property type="molecule type" value="Genomic_DNA"/>
</dbReference>
<dbReference type="InterPro" id="IPR014748">
    <property type="entry name" value="Enoyl-CoA_hydra_C"/>
</dbReference>
<dbReference type="Gene3D" id="1.10.12.10">
    <property type="entry name" value="Lyase 2-enoyl-coa Hydratase, Chain A, domain 2"/>
    <property type="match status" value="1"/>
</dbReference>
<dbReference type="RefSeq" id="WP_273924660.1">
    <property type="nucleotide sequence ID" value="NZ_JAQSIO010000001.1"/>
</dbReference>
<accession>A0ABT5MAY5</accession>
<dbReference type="CDD" id="cd06558">
    <property type="entry name" value="crotonase-like"/>
    <property type="match status" value="1"/>
</dbReference>
<organism evidence="2 3">
    <name type="scientific">Curvibacter microcysteis</name>
    <dbReference type="NCBI Taxonomy" id="3026419"/>
    <lineage>
        <taxon>Bacteria</taxon>
        <taxon>Pseudomonadati</taxon>
        <taxon>Pseudomonadota</taxon>
        <taxon>Betaproteobacteria</taxon>
        <taxon>Burkholderiales</taxon>
        <taxon>Comamonadaceae</taxon>
        <taxon>Curvibacter</taxon>
    </lineage>
</organism>
<evidence type="ECO:0000256" key="1">
    <source>
        <dbReference type="ARBA" id="ARBA00005254"/>
    </source>
</evidence>